<dbReference type="PANTHER" id="PTHR38440">
    <property type="entry name" value="UPF0398 PROTEIN YPSA"/>
    <property type="match status" value="1"/>
</dbReference>
<dbReference type="EMBL" id="WNME01000025">
    <property type="protein sequence ID" value="MUB66389.1"/>
    <property type="molecule type" value="Genomic_DNA"/>
</dbReference>
<dbReference type="OrthoDB" id="1795759at2"/>
<gene>
    <name evidence="3" type="ORF">DXC39_15390</name>
    <name evidence="2" type="ORF">DXD79_21210</name>
    <name evidence="1" type="ORF">GNE07_25550</name>
</gene>
<dbReference type="EMBL" id="QSSQ01000014">
    <property type="protein sequence ID" value="RGM03405.1"/>
    <property type="molecule type" value="Genomic_DNA"/>
</dbReference>
<evidence type="ECO:0000313" key="4">
    <source>
        <dbReference type="Proteomes" id="UP000261257"/>
    </source>
</evidence>
<dbReference type="Pfam" id="PF06908">
    <property type="entry name" value="YpsA"/>
    <property type="match status" value="1"/>
</dbReference>
<dbReference type="RefSeq" id="WP_055650228.1">
    <property type="nucleotide sequence ID" value="NZ_CABJBJ010000033.1"/>
</dbReference>
<dbReference type="Gene3D" id="3.40.50.450">
    <property type="match status" value="1"/>
</dbReference>
<dbReference type="SUPFAM" id="SSF102405">
    <property type="entry name" value="MCP/YpsA-like"/>
    <property type="match status" value="1"/>
</dbReference>
<accession>A0A174SSL4</accession>
<evidence type="ECO:0000313" key="6">
    <source>
        <dbReference type="Proteomes" id="UP000434223"/>
    </source>
</evidence>
<evidence type="ECO:0000313" key="1">
    <source>
        <dbReference type="EMBL" id="MUB66389.1"/>
    </source>
</evidence>
<sequence>MDILACTIIGHKPTRFKFKYKENYSLCKKIKSAMTGQFQILYAMGVRRFYISGSLGVGMWAGELLLRLKEQKGYGELELWIILPCAGYDAKWDERSRKRMEFLKKHSTEYITIGGAKDRDDFFRRNCYMVNQTQHMVAVYDGNLAVRSITGQTVKYAMGRGVKIVFIHPDTANTL</sequence>
<proteinExistence type="predicted"/>
<evidence type="ECO:0000313" key="5">
    <source>
        <dbReference type="Proteomes" id="UP000263014"/>
    </source>
</evidence>
<organism evidence="3 4">
    <name type="scientific">Hungatella hathewayi</name>
    <dbReference type="NCBI Taxonomy" id="154046"/>
    <lineage>
        <taxon>Bacteria</taxon>
        <taxon>Bacillati</taxon>
        <taxon>Bacillota</taxon>
        <taxon>Clostridia</taxon>
        <taxon>Lachnospirales</taxon>
        <taxon>Lachnospiraceae</taxon>
        <taxon>Hungatella</taxon>
    </lineage>
</organism>
<dbReference type="Proteomes" id="UP000261257">
    <property type="component" value="Unassembled WGS sequence"/>
</dbReference>
<dbReference type="Proteomes" id="UP000263014">
    <property type="component" value="Unassembled WGS sequence"/>
</dbReference>
<dbReference type="PANTHER" id="PTHR38440:SF1">
    <property type="entry name" value="UPF0398 PROTEIN SPR0331"/>
    <property type="match status" value="1"/>
</dbReference>
<reference evidence="1 6" key="2">
    <citation type="submission" date="2019-09" db="EMBL/GenBank/DDBJ databases">
        <title>Draft genome sequencing of Hungatella hathewayi 123Y-2.</title>
        <authorList>
            <person name="Lv Q."/>
            <person name="Li S."/>
        </authorList>
    </citation>
    <scope>NUCLEOTIDE SEQUENCE [LARGE SCALE GENOMIC DNA]</scope>
    <source>
        <strain evidence="1 6">123Y-2</strain>
    </source>
</reference>
<reference evidence="4 5" key="1">
    <citation type="submission" date="2018-08" db="EMBL/GenBank/DDBJ databases">
        <title>A genome reference for cultivated species of the human gut microbiota.</title>
        <authorList>
            <person name="Zou Y."/>
            <person name="Xue W."/>
            <person name="Luo G."/>
        </authorList>
    </citation>
    <scope>NUCLEOTIDE SEQUENCE [LARGE SCALE GENOMIC DNA]</scope>
    <source>
        <strain evidence="3 4">TF05-11AC</strain>
        <strain evidence="2 5">TM09-12</strain>
    </source>
</reference>
<dbReference type="Proteomes" id="UP000434223">
    <property type="component" value="Unassembled WGS sequence"/>
</dbReference>
<dbReference type="AlphaFoldDB" id="A0A174SSL4"/>
<evidence type="ECO:0000313" key="3">
    <source>
        <dbReference type="EMBL" id="RGM03405.1"/>
    </source>
</evidence>
<dbReference type="InterPro" id="IPR010697">
    <property type="entry name" value="YspA"/>
</dbReference>
<dbReference type="EMBL" id="QSON01000011">
    <property type="protein sequence ID" value="RGJ00342.1"/>
    <property type="molecule type" value="Genomic_DNA"/>
</dbReference>
<name>A0A174SSL4_9FIRM</name>
<comment type="caution">
    <text evidence="3">The sequence shown here is derived from an EMBL/GenBank/DDBJ whole genome shotgun (WGS) entry which is preliminary data.</text>
</comment>
<evidence type="ECO:0000313" key="2">
    <source>
        <dbReference type="EMBL" id="RGJ00342.1"/>
    </source>
</evidence>
<protein>
    <submittedName>
        <fullName evidence="3">DUF1273 family protein</fullName>
    </submittedName>
</protein>